<feature type="chain" id="PRO_5039364166" description="PknH-like extracellular domain-containing protein" evidence="2">
    <location>
        <begin position="30"/>
        <end position="228"/>
    </location>
</feature>
<dbReference type="Proteomes" id="UP000288351">
    <property type="component" value="Unassembled WGS sequence"/>
</dbReference>
<feature type="compositionally biased region" description="Low complexity" evidence="1">
    <location>
        <begin position="25"/>
        <end position="45"/>
    </location>
</feature>
<reference evidence="3 4" key="1">
    <citation type="journal article" date="2019" name="Microbiol. Resour. Announc.">
        <title>Draft Genome Sequence of the Most Traditional epsilon-Poly-l-Lysine Producer, Streptomyces albulus NBRC14147.</title>
        <authorList>
            <person name="Yamanaka K."/>
            <person name="Hamano Y."/>
        </authorList>
    </citation>
    <scope>NUCLEOTIDE SEQUENCE [LARGE SCALE GENOMIC DNA]</scope>
    <source>
        <strain evidence="3 4">NBRC 14147</strain>
    </source>
</reference>
<feature type="signal peptide" evidence="2">
    <location>
        <begin position="1"/>
        <end position="29"/>
    </location>
</feature>
<evidence type="ECO:0008006" key="5">
    <source>
        <dbReference type="Google" id="ProtNLM"/>
    </source>
</evidence>
<proteinExistence type="predicted"/>
<name>A0A401RA77_STRNR</name>
<protein>
    <recommendedName>
        <fullName evidence="5">PknH-like extracellular domain-containing protein</fullName>
    </recommendedName>
</protein>
<accession>A0A401RA77</accession>
<feature type="region of interest" description="Disordered" evidence="1">
    <location>
        <begin position="25"/>
        <end position="54"/>
    </location>
</feature>
<evidence type="ECO:0000313" key="4">
    <source>
        <dbReference type="Proteomes" id="UP000288351"/>
    </source>
</evidence>
<evidence type="ECO:0000256" key="2">
    <source>
        <dbReference type="SAM" id="SignalP"/>
    </source>
</evidence>
<dbReference type="RefSeq" id="WP_016571608.1">
    <property type="nucleotide sequence ID" value="NZ_BHXC01000007.1"/>
</dbReference>
<sequence length="228" mass="23661">MRVRVASILGFTAVTALLLPACSPTSTTAKPATAPSPRASTPAATERSEAPLSSTTLATRLLSESDLGADYVQKAERPAQHDDVTIVGCPALDKLGDAAMGGSLDFPRQAKVTFTYASGSSSEVSEELYSDAPAKLSTNTGRIFGAISSCPTYQVVSGSTAVDIRTQKSTAPKLGDEQWSQFLTFSAGGRDSIAKQTAIRDGNLLLVVSGSPALVDRHVAKALAKATR</sequence>
<comment type="caution">
    <text evidence="3">The sequence shown here is derived from an EMBL/GenBank/DDBJ whole genome shotgun (WGS) entry which is preliminary data.</text>
</comment>
<dbReference type="EMBL" id="BHXC01000007">
    <property type="protein sequence ID" value="GCB94508.1"/>
    <property type="molecule type" value="Genomic_DNA"/>
</dbReference>
<dbReference type="AlphaFoldDB" id="A0A401RA77"/>
<organism evidence="3 4">
    <name type="scientific">Streptomyces noursei</name>
    <name type="common">Streptomyces albulus</name>
    <dbReference type="NCBI Taxonomy" id="1971"/>
    <lineage>
        <taxon>Bacteria</taxon>
        <taxon>Bacillati</taxon>
        <taxon>Actinomycetota</taxon>
        <taxon>Actinomycetes</taxon>
        <taxon>Kitasatosporales</taxon>
        <taxon>Streptomycetaceae</taxon>
        <taxon>Streptomyces</taxon>
    </lineage>
</organism>
<keyword evidence="2" id="KW-0732">Signal</keyword>
<evidence type="ECO:0000256" key="1">
    <source>
        <dbReference type="SAM" id="MobiDB-lite"/>
    </source>
</evidence>
<gene>
    <name evidence="3" type="ORF">SALB_07308</name>
</gene>
<evidence type="ECO:0000313" key="3">
    <source>
        <dbReference type="EMBL" id="GCB94508.1"/>
    </source>
</evidence>